<dbReference type="Proteomes" id="UP000034873">
    <property type="component" value="Unassembled WGS sequence"/>
</dbReference>
<organism evidence="1 2">
    <name type="scientific">candidate division WWE3 bacterium GW2011_GWC1_47_10</name>
    <dbReference type="NCBI Taxonomy" id="1619122"/>
    <lineage>
        <taxon>Bacteria</taxon>
        <taxon>Katanobacteria</taxon>
    </lineage>
</organism>
<comment type="caution">
    <text evidence="1">The sequence shown here is derived from an EMBL/GenBank/DDBJ whole genome shotgun (WGS) entry which is preliminary data.</text>
</comment>
<name>A0A0G1R1Z6_UNCKA</name>
<dbReference type="AlphaFoldDB" id="A0A0G1R1Z6"/>
<accession>A0A0G1R1Z6</accession>
<sequence length="93" mass="10623">MATVQVRAYRTQRGRDAASLSDKGYVNVGHACDPKELMLLGTIHRDFRWCIYISGRSILKNQDEAMQLLGAVWVVDTRSRPMDGHWEYNGEPL</sequence>
<gene>
    <name evidence="1" type="ORF">UX73_C0005G0004</name>
</gene>
<dbReference type="EMBL" id="LCNH01000005">
    <property type="protein sequence ID" value="KKU51216.1"/>
    <property type="molecule type" value="Genomic_DNA"/>
</dbReference>
<evidence type="ECO:0000313" key="1">
    <source>
        <dbReference type="EMBL" id="KKU51216.1"/>
    </source>
</evidence>
<protein>
    <submittedName>
        <fullName evidence="1">Uncharacterized protein</fullName>
    </submittedName>
</protein>
<reference evidence="1 2" key="1">
    <citation type="journal article" date="2015" name="Nature">
        <title>rRNA introns, odd ribosomes, and small enigmatic genomes across a large radiation of phyla.</title>
        <authorList>
            <person name="Brown C.T."/>
            <person name="Hug L.A."/>
            <person name="Thomas B.C."/>
            <person name="Sharon I."/>
            <person name="Castelle C.J."/>
            <person name="Singh A."/>
            <person name="Wilkins M.J."/>
            <person name="Williams K.H."/>
            <person name="Banfield J.F."/>
        </authorList>
    </citation>
    <scope>NUCLEOTIDE SEQUENCE [LARGE SCALE GENOMIC DNA]</scope>
</reference>
<evidence type="ECO:0000313" key="2">
    <source>
        <dbReference type="Proteomes" id="UP000034873"/>
    </source>
</evidence>
<proteinExistence type="predicted"/>
<dbReference type="STRING" id="1619122.UX73_C0005G0004"/>